<dbReference type="InterPro" id="IPR025164">
    <property type="entry name" value="Toastrack_DUF4097"/>
</dbReference>
<dbReference type="Pfam" id="PF13349">
    <property type="entry name" value="DUF4097"/>
    <property type="match status" value="1"/>
</dbReference>
<name>A0ABW4T070_9ACTN</name>
<dbReference type="PANTHER" id="PTHR34094">
    <property type="match status" value="1"/>
</dbReference>
<accession>A0ABW4T070</accession>
<dbReference type="RefSeq" id="WP_379575086.1">
    <property type="nucleotide sequence ID" value="NZ_JBHUFV010000038.1"/>
</dbReference>
<comment type="caution">
    <text evidence="2">The sequence shown here is derived from an EMBL/GenBank/DDBJ whole genome shotgun (WGS) entry which is preliminary data.</text>
</comment>
<organism evidence="2 3">
    <name type="scientific">Nonomuraea mangrovi</name>
    <dbReference type="NCBI Taxonomy" id="2316207"/>
    <lineage>
        <taxon>Bacteria</taxon>
        <taxon>Bacillati</taxon>
        <taxon>Actinomycetota</taxon>
        <taxon>Actinomycetes</taxon>
        <taxon>Streptosporangiales</taxon>
        <taxon>Streptosporangiaceae</taxon>
        <taxon>Nonomuraea</taxon>
    </lineage>
</organism>
<dbReference type="Proteomes" id="UP001597368">
    <property type="component" value="Unassembled WGS sequence"/>
</dbReference>
<gene>
    <name evidence="2" type="ORF">ACFSKW_26205</name>
</gene>
<keyword evidence="3" id="KW-1185">Reference proteome</keyword>
<dbReference type="PANTHER" id="PTHR34094:SF1">
    <property type="entry name" value="PROTEIN FAM185A"/>
    <property type="match status" value="1"/>
</dbReference>
<sequence>MPDSFETPDPITATISAGTGRLRIIASDRADTVVTIRPADESDDADVKAARQSTVEYAAGRLLVQAPKSRGHSLFSHTGSVDMTIELPSGSRVEATTAGEIRCRGGLGESTLASASGGITLEETGRARLSTADGDISVTGSTGHTDITTANGTISVRRIDGTAVIKTSSGDIKLGEVTGDLRLNTAYGHITVDRALASVHARTAYGDITVEESVRGSLELETGHGQLEIGIRRGTAAWLDLNAPYGTVRNFMTAAAGPEESDETVEVRARTHYGDVTIRRA</sequence>
<evidence type="ECO:0000313" key="2">
    <source>
        <dbReference type="EMBL" id="MFD1934971.1"/>
    </source>
</evidence>
<evidence type="ECO:0000313" key="3">
    <source>
        <dbReference type="Proteomes" id="UP001597368"/>
    </source>
</evidence>
<feature type="domain" description="DUF4097" evidence="1">
    <location>
        <begin position="22"/>
        <end position="251"/>
    </location>
</feature>
<evidence type="ECO:0000259" key="1">
    <source>
        <dbReference type="Pfam" id="PF13349"/>
    </source>
</evidence>
<dbReference type="Gene3D" id="2.160.20.120">
    <property type="match status" value="1"/>
</dbReference>
<dbReference type="EMBL" id="JBHUFV010000038">
    <property type="protein sequence ID" value="MFD1934971.1"/>
    <property type="molecule type" value="Genomic_DNA"/>
</dbReference>
<protein>
    <submittedName>
        <fullName evidence="2">DUF4097 domain-containing protein</fullName>
    </submittedName>
</protein>
<reference evidence="3" key="1">
    <citation type="journal article" date="2019" name="Int. J. Syst. Evol. Microbiol.">
        <title>The Global Catalogue of Microorganisms (GCM) 10K type strain sequencing project: providing services to taxonomists for standard genome sequencing and annotation.</title>
        <authorList>
            <consortium name="The Broad Institute Genomics Platform"/>
            <consortium name="The Broad Institute Genome Sequencing Center for Infectious Disease"/>
            <person name="Wu L."/>
            <person name="Ma J."/>
        </authorList>
    </citation>
    <scope>NUCLEOTIDE SEQUENCE [LARGE SCALE GENOMIC DNA]</scope>
    <source>
        <strain evidence="3">ICMP 6774ER</strain>
    </source>
</reference>
<proteinExistence type="predicted"/>